<gene>
    <name evidence="2" type="ORF">ACJMK2_025322</name>
</gene>
<sequence length="323" mass="37222">MRNPHKLVIIGAALIVCVFVFLYTFKMEKVESRRIEIRDNWFTPNSLPVVADTLHFVSTKSNTTSGGDRDAFIQHLSERYGPVTFVSIHPQSTVLTPEEQNRSVTCLRNAVKDRNVNGSRFWGREEHIRTTHHTYLRNKDAVMIEIGGNRGDDATEFVKLYNPRYIILEPLEEYFKLLKEKFKNNSRVTVVNVGLGIKNEVAMVNIEGFKADATSKFSGTNGKTPLYITNATKFLMNLGVGLFDVDLLTTNCEGCEYEVLETILSTNLINYIKNFQFATHSTLRGLEDPLGRYCKIQELLRRTHKPTYQYRLIWESWRRNDLL</sequence>
<dbReference type="NCBIfam" id="TIGR01444">
    <property type="entry name" value="fkbM_fam"/>
    <property type="match status" value="1"/>
</dbReference>
<accession>A0ABD3XG43</accession>
<name>A0ABD3XG43_SINWO</name>
<keyword evidence="1" id="KW-0812">Transmembrane</keyword>
<protein>
    <recommendedName>
        <fullName evidence="4">Methyltransferase FkbM domain-containing protein</fullName>
    </recommendedName>
</protein>
<evidence type="ECO:0000256" key="1">
    <source>
        <dbReference type="SAM" id="Phobius"/>
    </source>
</evidence>
<reference evidence="2 3" key="1">
    <citation type="submission" date="2024-11" db="EMBL/GenBank/DDBJ databases">
        <title>Chromosome-level genome assembly of the freshwater bivalve Anodonta woodiana.</title>
        <authorList>
            <person name="Chen X."/>
        </authorList>
    </citation>
    <scope>NUCLEOTIDE SEQUENCE [LARGE SCALE GENOMIC DNA]</scope>
    <source>
        <strain evidence="2">MN2024</strain>
        <tissue evidence="2">Gills</tissue>
    </source>
</reference>
<dbReference type="InterPro" id="IPR006342">
    <property type="entry name" value="FkbM_mtfrase"/>
</dbReference>
<keyword evidence="1" id="KW-0472">Membrane</keyword>
<organism evidence="2 3">
    <name type="scientific">Sinanodonta woodiana</name>
    <name type="common">Chinese pond mussel</name>
    <name type="synonym">Anodonta woodiana</name>
    <dbReference type="NCBI Taxonomy" id="1069815"/>
    <lineage>
        <taxon>Eukaryota</taxon>
        <taxon>Metazoa</taxon>
        <taxon>Spiralia</taxon>
        <taxon>Lophotrochozoa</taxon>
        <taxon>Mollusca</taxon>
        <taxon>Bivalvia</taxon>
        <taxon>Autobranchia</taxon>
        <taxon>Heteroconchia</taxon>
        <taxon>Palaeoheterodonta</taxon>
        <taxon>Unionida</taxon>
        <taxon>Unionoidea</taxon>
        <taxon>Unionidae</taxon>
        <taxon>Unioninae</taxon>
        <taxon>Sinanodonta</taxon>
    </lineage>
</organism>
<dbReference type="InterPro" id="IPR029063">
    <property type="entry name" value="SAM-dependent_MTases_sf"/>
</dbReference>
<dbReference type="AlphaFoldDB" id="A0ABD3XG43"/>
<proteinExistence type="predicted"/>
<evidence type="ECO:0000313" key="2">
    <source>
        <dbReference type="EMBL" id="KAL3885234.1"/>
    </source>
</evidence>
<comment type="caution">
    <text evidence="2">The sequence shown here is derived from an EMBL/GenBank/DDBJ whole genome shotgun (WGS) entry which is preliminary data.</text>
</comment>
<keyword evidence="1" id="KW-1133">Transmembrane helix</keyword>
<dbReference type="Gene3D" id="3.40.50.150">
    <property type="entry name" value="Vaccinia Virus protein VP39"/>
    <property type="match status" value="1"/>
</dbReference>
<evidence type="ECO:0000313" key="3">
    <source>
        <dbReference type="Proteomes" id="UP001634394"/>
    </source>
</evidence>
<feature type="transmembrane region" description="Helical" evidence="1">
    <location>
        <begin position="6"/>
        <end position="25"/>
    </location>
</feature>
<keyword evidence="3" id="KW-1185">Reference proteome</keyword>
<dbReference type="Proteomes" id="UP001634394">
    <property type="component" value="Unassembled WGS sequence"/>
</dbReference>
<dbReference type="EMBL" id="JBJQND010000002">
    <property type="protein sequence ID" value="KAL3885234.1"/>
    <property type="molecule type" value="Genomic_DNA"/>
</dbReference>
<dbReference type="SUPFAM" id="SSF53335">
    <property type="entry name" value="S-adenosyl-L-methionine-dependent methyltransferases"/>
    <property type="match status" value="1"/>
</dbReference>
<evidence type="ECO:0008006" key="4">
    <source>
        <dbReference type="Google" id="ProtNLM"/>
    </source>
</evidence>